<dbReference type="EMBL" id="AAVT01000001">
    <property type="protein sequence ID" value="EAW32342.1"/>
    <property type="molecule type" value="Genomic_DNA"/>
</dbReference>
<keyword evidence="1" id="KW-0732">Signal</keyword>
<dbReference type="eggNOG" id="COG0702">
    <property type="taxonomic scope" value="Bacteria"/>
</dbReference>
<dbReference type="Pfam" id="PF13460">
    <property type="entry name" value="NAD_binding_10"/>
    <property type="match status" value="1"/>
</dbReference>
<evidence type="ECO:0000313" key="3">
    <source>
        <dbReference type="EMBL" id="EAW32342.1"/>
    </source>
</evidence>
<evidence type="ECO:0000313" key="4">
    <source>
        <dbReference type="Proteomes" id="UP000004931"/>
    </source>
</evidence>
<dbReference type="GO" id="GO:0004074">
    <property type="term" value="F:biliverdin reductase [NAD(P)H] activity"/>
    <property type="evidence" value="ECO:0007669"/>
    <property type="project" value="TreeGrafter"/>
</dbReference>
<dbReference type="CDD" id="cd05244">
    <property type="entry name" value="BVR-B_like_SDR_a"/>
    <property type="match status" value="1"/>
</dbReference>
<name>A0Y888_9GAMM</name>
<dbReference type="InterPro" id="IPR036291">
    <property type="entry name" value="NAD(P)-bd_dom_sf"/>
</dbReference>
<proteinExistence type="predicted"/>
<dbReference type="AlphaFoldDB" id="A0Y888"/>
<evidence type="ECO:0000256" key="1">
    <source>
        <dbReference type="SAM" id="SignalP"/>
    </source>
</evidence>
<gene>
    <name evidence="3" type="ORF">GP2143_13841</name>
</gene>
<dbReference type="InterPro" id="IPR016040">
    <property type="entry name" value="NAD(P)-bd_dom"/>
</dbReference>
<organism evidence="3 4">
    <name type="scientific">marine gamma proteobacterium HTCC2143</name>
    <dbReference type="NCBI Taxonomy" id="247633"/>
    <lineage>
        <taxon>Bacteria</taxon>
        <taxon>Pseudomonadati</taxon>
        <taxon>Pseudomonadota</taxon>
        <taxon>Gammaproteobacteria</taxon>
        <taxon>Cellvibrionales</taxon>
        <taxon>Spongiibacteraceae</taxon>
        <taxon>BD1-7 clade</taxon>
    </lineage>
</organism>
<keyword evidence="4" id="KW-1185">Reference proteome</keyword>
<comment type="caution">
    <text evidence="3">The sequence shown here is derived from an EMBL/GenBank/DDBJ whole genome shotgun (WGS) entry which is preliminary data.</text>
</comment>
<feature type="domain" description="NAD(P)-binding" evidence="2">
    <location>
        <begin position="65"/>
        <end position="254"/>
    </location>
</feature>
<feature type="signal peptide" evidence="1">
    <location>
        <begin position="1"/>
        <end position="28"/>
    </location>
</feature>
<dbReference type="SUPFAM" id="SSF51735">
    <property type="entry name" value="NAD(P)-binding Rossmann-fold domains"/>
    <property type="match status" value="1"/>
</dbReference>
<dbReference type="Proteomes" id="UP000004931">
    <property type="component" value="Unassembled WGS sequence"/>
</dbReference>
<sequence length="267" mass="29012">MSVNLNNKKESWYMFKIGLVIAFSAVLAACSGGNGTKNGEALLTYGNEAPTLTQNPKQLDLLIFGGTAGVGLETVKLALARGHKVTSVSRRPERMTLEHDNLNNVKGDFVKSESYASFIEDKDAIISAIGVDASSEKITIYSEGMKNVLKAIGSNSSTQVVTITGIGAGDSKGHGGFFYDRIVNPFLLKEDYADKTRQEAILRSSQSRWTIVRPGFLTDEISETRYRVLLDMDGVQSGDISRADVSHFLLAVVEQGAYINETVFLSN</sequence>
<dbReference type="InterPro" id="IPR051606">
    <property type="entry name" value="Polyketide_Oxido-like"/>
</dbReference>
<dbReference type="STRING" id="247633.GP2143_13841"/>
<evidence type="ECO:0000259" key="2">
    <source>
        <dbReference type="Pfam" id="PF13460"/>
    </source>
</evidence>
<dbReference type="PANTHER" id="PTHR43355:SF2">
    <property type="entry name" value="FLAVIN REDUCTASE (NADPH)"/>
    <property type="match status" value="1"/>
</dbReference>
<feature type="chain" id="PRO_5002630548" evidence="1">
    <location>
        <begin position="29"/>
        <end position="267"/>
    </location>
</feature>
<dbReference type="PANTHER" id="PTHR43355">
    <property type="entry name" value="FLAVIN REDUCTASE (NADPH)"/>
    <property type="match status" value="1"/>
</dbReference>
<protein>
    <submittedName>
        <fullName evidence="3">Putative flavin reductase</fullName>
    </submittedName>
</protein>
<accession>A0Y888</accession>
<dbReference type="Gene3D" id="3.40.50.720">
    <property type="entry name" value="NAD(P)-binding Rossmann-like Domain"/>
    <property type="match status" value="1"/>
</dbReference>
<dbReference type="GO" id="GO:0042602">
    <property type="term" value="F:riboflavin reductase (NADPH) activity"/>
    <property type="evidence" value="ECO:0007669"/>
    <property type="project" value="TreeGrafter"/>
</dbReference>
<reference evidence="3 4" key="1">
    <citation type="journal article" date="2010" name="J. Bacteriol.">
        <title>Genome sequence of the oligotrophic marine Gammaproteobacterium HTCC2143, isolated from the Oregon Coast.</title>
        <authorList>
            <person name="Oh H.M."/>
            <person name="Kang I."/>
            <person name="Ferriera S."/>
            <person name="Giovannoni S.J."/>
            <person name="Cho J.C."/>
        </authorList>
    </citation>
    <scope>NUCLEOTIDE SEQUENCE [LARGE SCALE GENOMIC DNA]</scope>
    <source>
        <strain evidence="3 4">HTCC2143</strain>
    </source>
</reference>